<keyword evidence="11 15" id="KW-0560">Oxidoreductase</keyword>
<dbReference type="InterPro" id="IPR017972">
    <property type="entry name" value="Cyt_P450_CS"/>
</dbReference>
<dbReference type="KEGG" id="ztr:MYCGRDRAFT_70343"/>
<dbReference type="FunFam" id="1.10.630.10:FF:000040">
    <property type="entry name" value="Bifunctional cytochrome P450/NADPH--P450 reductase"/>
    <property type="match status" value="1"/>
</dbReference>
<evidence type="ECO:0000256" key="6">
    <source>
        <dbReference type="ARBA" id="ARBA00022643"/>
    </source>
</evidence>
<evidence type="ECO:0000256" key="4">
    <source>
        <dbReference type="ARBA" id="ARBA00022617"/>
    </source>
</evidence>
<evidence type="ECO:0000256" key="5">
    <source>
        <dbReference type="ARBA" id="ARBA00022630"/>
    </source>
</evidence>
<evidence type="ECO:0000313" key="19">
    <source>
        <dbReference type="EMBL" id="EGP89008.1"/>
    </source>
</evidence>
<dbReference type="InterPro" id="IPR001433">
    <property type="entry name" value="OxRdtase_FAD/NAD-bd"/>
</dbReference>
<evidence type="ECO:0000256" key="10">
    <source>
        <dbReference type="ARBA" id="ARBA00022982"/>
    </source>
</evidence>
<dbReference type="InterPro" id="IPR023206">
    <property type="entry name" value="Bifunctional_P450_P450_red"/>
</dbReference>
<dbReference type="AlphaFoldDB" id="F9X5V5"/>
<dbReference type="GO" id="GO:0020037">
    <property type="term" value="F:heme binding"/>
    <property type="evidence" value="ECO:0007669"/>
    <property type="project" value="UniProtKB-UniRule"/>
</dbReference>
<organism evidence="19 20">
    <name type="scientific">Zymoseptoria tritici (strain CBS 115943 / IPO323)</name>
    <name type="common">Speckled leaf blotch fungus</name>
    <name type="synonym">Septoria tritici</name>
    <dbReference type="NCBI Taxonomy" id="336722"/>
    <lineage>
        <taxon>Eukaryota</taxon>
        <taxon>Fungi</taxon>
        <taxon>Dikarya</taxon>
        <taxon>Ascomycota</taxon>
        <taxon>Pezizomycotina</taxon>
        <taxon>Dothideomycetes</taxon>
        <taxon>Dothideomycetidae</taxon>
        <taxon>Mycosphaerellales</taxon>
        <taxon>Mycosphaerellaceae</taxon>
        <taxon>Zymoseptoria</taxon>
    </lineage>
</organism>
<dbReference type="InterPro" id="IPR036396">
    <property type="entry name" value="Cyt_P450_sf"/>
</dbReference>
<dbReference type="InParanoid" id="F9X5V5"/>
<proteinExistence type="inferred from homology"/>
<dbReference type="STRING" id="336722.F9X5V5"/>
<dbReference type="EMBL" id="CM001198">
    <property type="protein sequence ID" value="EGP89008.1"/>
    <property type="molecule type" value="Genomic_DNA"/>
</dbReference>
<comment type="cofactor">
    <cofactor evidence="1 15 16">
        <name>heme</name>
        <dbReference type="ChEBI" id="CHEBI:30413"/>
    </cofactor>
</comment>
<keyword evidence="6 15" id="KW-0288">FMN</keyword>
<dbReference type="Gene3D" id="3.40.50.80">
    <property type="entry name" value="Nucleotide-binding domain of ferredoxin-NADP reductase (FNR) module"/>
    <property type="match status" value="1"/>
</dbReference>
<feature type="domain" description="FAD-binding FR-type" evidence="18">
    <location>
        <begin position="675"/>
        <end position="905"/>
    </location>
</feature>
<dbReference type="GeneID" id="13404584"/>
<dbReference type="InterPro" id="IPR029039">
    <property type="entry name" value="Flavoprotein-like_sf"/>
</dbReference>
<keyword evidence="3 15" id="KW-0813">Transport</keyword>
<evidence type="ECO:0000256" key="12">
    <source>
        <dbReference type="ARBA" id="ARBA00023004"/>
    </source>
</evidence>
<dbReference type="PROSITE" id="PS51384">
    <property type="entry name" value="FAD_FR"/>
    <property type="match status" value="1"/>
</dbReference>
<evidence type="ECO:0000256" key="16">
    <source>
        <dbReference type="PIRSR" id="PIRSR000209-1"/>
    </source>
</evidence>
<keyword evidence="12 15" id="KW-0408">Iron</keyword>
<dbReference type="RefSeq" id="XP_003854032.1">
    <property type="nucleotide sequence ID" value="XM_003853984.1"/>
</dbReference>
<keyword evidence="7 15" id="KW-0479">Metal-binding</keyword>
<dbReference type="InterPro" id="IPR001709">
    <property type="entry name" value="Flavoprot_Pyr_Nucl_cyt_Rdtase"/>
</dbReference>
<dbReference type="Gene3D" id="3.40.50.360">
    <property type="match status" value="1"/>
</dbReference>
<dbReference type="OrthoDB" id="1470350at2759"/>
<dbReference type="Pfam" id="PF00067">
    <property type="entry name" value="p450"/>
    <property type="match status" value="1"/>
</dbReference>
<dbReference type="InterPro" id="IPR001094">
    <property type="entry name" value="Flavdoxin-like"/>
</dbReference>
<dbReference type="CDD" id="cd06206">
    <property type="entry name" value="bifunctional_CYPOR"/>
    <property type="match status" value="1"/>
</dbReference>
<dbReference type="SUPFAM" id="SSF63380">
    <property type="entry name" value="Riboflavin synthase domain-like"/>
    <property type="match status" value="1"/>
</dbReference>
<keyword evidence="20" id="KW-1185">Reference proteome</keyword>
<evidence type="ECO:0000256" key="9">
    <source>
        <dbReference type="ARBA" id="ARBA00022857"/>
    </source>
</evidence>
<name>F9X5V5_ZYMTI</name>
<comment type="cofactor">
    <cofactor evidence="15">
        <name>FAD</name>
        <dbReference type="ChEBI" id="CHEBI:57692"/>
    </cofactor>
    <cofactor evidence="15">
        <name>FMN</name>
        <dbReference type="ChEBI" id="CHEBI:58210"/>
    </cofactor>
</comment>
<keyword evidence="13 15" id="KW-0503">Monooxygenase</keyword>
<keyword evidence="9 15" id="KW-0521">NADP</keyword>
<gene>
    <name evidence="19" type="primary">CYP-50</name>
    <name evidence="19" type="ORF">MYCGRDRAFT_70343</name>
</gene>
<dbReference type="GO" id="GO:0005506">
    <property type="term" value="F:iron ion binding"/>
    <property type="evidence" value="ECO:0007669"/>
    <property type="project" value="UniProtKB-UniRule"/>
</dbReference>
<reference evidence="19 20" key="1">
    <citation type="journal article" date="2011" name="PLoS Genet.">
        <title>Finished genome of the fungal wheat pathogen Mycosphaerella graminicola reveals dispensome structure, chromosome plasticity, and stealth pathogenesis.</title>
        <authorList>
            <person name="Goodwin S.B."/>
            <person name="Ben M'barek S."/>
            <person name="Dhillon B."/>
            <person name="Wittenberg A.H.J."/>
            <person name="Crane C.F."/>
            <person name="Hane J.K."/>
            <person name="Foster A.J."/>
            <person name="Van der Lee T.A.J."/>
            <person name="Grimwood J."/>
            <person name="Aerts A."/>
            <person name="Antoniw J."/>
            <person name="Bailey A."/>
            <person name="Bluhm B."/>
            <person name="Bowler J."/>
            <person name="Bristow J."/>
            <person name="van der Burgt A."/>
            <person name="Canto-Canche B."/>
            <person name="Churchill A.C.L."/>
            <person name="Conde-Ferraez L."/>
            <person name="Cools H.J."/>
            <person name="Coutinho P.M."/>
            <person name="Csukai M."/>
            <person name="Dehal P."/>
            <person name="De Wit P."/>
            <person name="Donzelli B."/>
            <person name="van de Geest H.C."/>
            <person name="van Ham R.C.H.J."/>
            <person name="Hammond-Kosack K.E."/>
            <person name="Henrissat B."/>
            <person name="Kilian A."/>
            <person name="Kobayashi A.K."/>
            <person name="Koopmann E."/>
            <person name="Kourmpetis Y."/>
            <person name="Kuzniar A."/>
            <person name="Lindquist E."/>
            <person name="Lombard V."/>
            <person name="Maliepaard C."/>
            <person name="Martins N."/>
            <person name="Mehrabi R."/>
            <person name="Nap J.P.H."/>
            <person name="Ponomarenko A."/>
            <person name="Rudd J.J."/>
            <person name="Salamov A."/>
            <person name="Schmutz J."/>
            <person name="Schouten H.J."/>
            <person name="Shapiro H."/>
            <person name="Stergiopoulos I."/>
            <person name="Torriani S.F.F."/>
            <person name="Tu H."/>
            <person name="de Vries R.P."/>
            <person name="Waalwijk C."/>
            <person name="Ware S.B."/>
            <person name="Wiebenga A."/>
            <person name="Zwiers L.-H."/>
            <person name="Oliver R.P."/>
            <person name="Grigoriev I.V."/>
            <person name="Kema G.H.J."/>
        </authorList>
    </citation>
    <scope>NUCLEOTIDE SEQUENCE [LARGE SCALE GENOMIC DNA]</scope>
    <source>
        <strain evidence="20">CBS 115943 / IPO323</strain>
    </source>
</reference>
<evidence type="ECO:0000259" key="18">
    <source>
        <dbReference type="PROSITE" id="PS51384"/>
    </source>
</evidence>
<dbReference type="InterPro" id="IPR003097">
    <property type="entry name" value="CysJ-like_FAD-binding"/>
</dbReference>
<evidence type="ECO:0000256" key="7">
    <source>
        <dbReference type="ARBA" id="ARBA00022723"/>
    </source>
</evidence>
<dbReference type="OMA" id="HSMMLDI"/>
<evidence type="ECO:0000256" key="11">
    <source>
        <dbReference type="ARBA" id="ARBA00023002"/>
    </source>
</evidence>
<dbReference type="InterPro" id="IPR017927">
    <property type="entry name" value="FAD-bd_FR_type"/>
</dbReference>
<dbReference type="PROSITE" id="PS50902">
    <property type="entry name" value="FLAVODOXIN_LIKE"/>
    <property type="match status" value="1"/>
</dbReference>
<keyword evidence="10 15" id="KW-0249">Electron transport</keyword>
<dbReference type="Gene3D" id="1.10.630.10">
    <property type="entry name" value="Cytochrome P450"/>
    <property type="match status" value="1"/>
</dbReference>
<evidence type="ECO:0000256" key="13">
    <source>
        <dbReference type="ARBA" id="ARBA00023033"/>
    </source>
</evidence>
<dbReference type="PIRSF" id="PIRSF000209">
    <property type="entry name" value="Bifunctional_P450_P450R"/>
    <property type="match status" value="1"/>
</dbReference>
<dbReference type="InterPro" id="IPR017938">
    <property type="entry name" value="Riboflavin_synthase-like_b-brl"/>
</dbReference>
<dbReference type="InterPro" id="IPR008254">
    <property type="entry name" value="Flavodoxin/NO_synth"/>
</dbReference>
<keyword evidence="5 15" id="KW-0285">Flavoprotein</keyword>
<dbReference type="eggNOG" id="KOG0157">
    <property type="taxonomic scope" value="Eukaryota"/>
</dbReference>
<dbReference type="GO" id="GO:0050660">
    <property type="term" value="F:flavin adenine dinucleotide binding"/>
    <property type="evidence" value="ECO:0007669"/>
    <property type="project" value="TreeGrafter"/>
</dbReference>
<dbReference type="Gene3D" id="1.20.990.10">
    <property type="entry name" value="NADPH-cytochrome p450 Reductase, Chain A, domain 3"/>
    <property type="match status" value="1"/>
</dbReference>
<dbReference type="eggNOG" id="KOG1158">
    <property type="taxonomic scope" value="Eukaryota"/>
</dbReference>
<dbReference type="InterPro" id="IPR023173">
    <property type="entry name" value="NADPH_Cyt_P450_Rdtase_alpha"/>
</dbReference>
<evidence type="ECO:0000256" key="15">
    <source>
        <dbReference type="PIRNR" id="PIRNR000209"/>
    </source>
</evidence>
<keyword evidence="4 15" id="KW-0349">Heme</keyword>
<dbReference type="SUPFAM" id="SSF52218">
    <property type="entry name" value="Flavoproteins"/>
    <property type="match status" value="1"/>
</dbReference>
<dbReference type="PANTHER" id="PTHR19384:SF127">
    <property type="entry name" value="BIFUNCTIONAL CYTOCHROME P450_NADPH--P450 REDUCTASE"/>
    <property type="match status" value="1"/>
</dbReference>
<dbReference type="Gene3D" id="2.40.30.10">
    <property type="entry name" value="Translation factors"/>
    <property type="match status" value="1"/>
</dbReference>
<dbReference type="EC" id="1.14.14.1" evidence="15"/>
<dbReference type="PRINTS" id="PR00369">
    <property type="entry name" value="FLAVODOXIN"/>
</dbReference>
<evidence type="ECO:0000313" key="20">
    <source>
        <dbReference type="Proteomes" id="UP000008062"/>
    </source>
</evidence>
<keyword evidence="8 15" id="KW-0274">FAD</keyword>
<dbReference type="SUPFAM" id="SSF52343">
    <property type="entry name" value="Ferredoxin reductase-like, C-terminal NADP-linked domain"/>
    <property type="match status" value="1"/>
</dbReference>
<evidence type="ECO:0000256" key="2">
    <source>
        <dbReference type="ARBA" id="ARBA00010018"/>
    </source>
</evidence>
<comment type="catalytic activity">
    <reaction evidence="15">
        <text>an organic molecule + reduced [NADPH--hemoprotein reductase] + O2 = an alcohol + oxidized [NADPH--hemoprotein reductase] + H2O + H(+)</text>
        <dbReference type="Rhea" id="RHEA:17149"/>
        <dbReference type="Rhea" id="RHEA-COMP:11964"/>
        <dbReference type="Rhea" id="RHEA-COMP:11965"/>
        <dbReference type="ChEBI" id="CHEBI:15377"/>
        <dbReference type="ChEBI" id="CHEBI:15378"/>
        <dbReference type="ChEBI" id="CHEBI:15379"/>
        <dbReference type="ChEBI" id="CHEBI:30879"/>
        <dbReference type="ChEBI" id="CHEBI:57618"/>
        <dbReference type="ChEBI" id="CHEBI:58210"/>
        <dbReference type="ChEBI" id="CHEBI:142491"/>
        <dbReference type="EC" id="1.14.14.1"/>
    </reaction>
</comment>
<evidence type="ECO:0000256" key="1">
    <source>
        <dbReference type="ARBA" id="ARBA00001971"/>
    </source>
</evidence>
<feature type="binding site" description="axial binding residue" evidence="16">
    <location>
        <position position="405"/>
    </location>
    <ligand>
        <name>heme</name>
        <dbReference type="ChEBI" id="CHEBI:30413"/>
    </ligand>
    <ligandPart>
        <name>Fe</name>
        <dbReference type="ChEBI" id="CHEBI:18248"/>
    </ligandPart>
</feature>
<dbReference type="InterPro" id="IPR001128">
    <property type="entry name" value="Cyt_P450"/>
</dbReference>
<dbReference type="CDD" id="cd11068">
    <property type="entry name" value="CYP120A1"/>
    <property type="match status" value="1"/>
</dbReference>
<accession>F9X5V5</accession>
<evidence type="ECO:0000256" key="3">
    <source>
        <dbReference type="ARBA" id="ARBA00022448"/>
    </source>
</evidence>
<dbReference type="GO" id="GO:0070330">
    <property type="term" value="F:aromatase activity"/>
    <property type="evidence" value="ECO:0007669"/>
    <property type="project" value="UniProtKB-UniRule"/>
</dbReference>
<dbReference type="Pfam" id="PF00667">
    <property type="entry name" value="FAD_binding_1"/>
    <property type="match status" value="1"/>
</dbReference>
<comment type="catalytic activity">
    <reaction evidence="14 15">
        <text>2 oxidized [cytochrome P450] + NADPH = 2 reduced [cytochrome P450] + NADP(+) + H(+)</text>
        <dbReference type="Rhea" id="RHEA:24040"/>
        <dbReference type="Rhea" id="RHEA-COMP:14627"/>
        <dbReference type="Rhea" id="RHEA-COMP:14628"/>
        <dbReference type="ChEBI" id="CHEBI:15378"/>
        <dbReference type="ChEBI" id="CHEBI:55376"/>
        <dbReference type="ChEBI" id="CHEBI:57783"/>
        <dbReference type="ChEBI" id="CHEBI:58349"/>
        <dbReference type="ChEBI" id="CHEBI:60344"/>
        <dbReference type="EC" id="1.6.2.4"/>
    </reaction>
</comment>
<evidence type="ECO:0000259" key="17">
    <source>
        <dbReference type="PROSITE" id="PS50902"/>
    </source>
</evidence>
<dbReference type="PROSITE" id="PS00086">
    <property type="entry name" value="CYTOCHROME_P450"/>
    <property type="match status" value="1"/>
</dbReference>
<dbReference type="PRINTS" id="PR00371">
    <property type="entry name" value="FPNCR"/>
</dbReference>
<dbReference type="SMR" id="F9X5V5"/>
<dbReference type="PANTHER" id="PTHR19384">
    <property type="entry name" value="NITRIC OXIDE SYNTHASE-RELATED"/>
    <property type="match status" value="1"/>
</dbReference>
<dbReference type="InterPro" id="IPR039261">
    <property type="entry name" value="FNR_nucleotide-bd"/>
</dbReference>
<evidence type="ECO:0000256" key="8">
    <source>
        <dbReference type="ARBA" id="ARBA00022827"/>
    </source>
</evidence>
<comment type="similarity">
    <text evidence="2 15">In the N-terminal section; belongs to the cytochrome P450 family.</text>
</comment>
<dbReference type="EC" id="1.6.2.4" evidence="15"/>
<sequence length="1061" mass="116176">MVSTKTVPRPWGLPLIGNVPSIDMGYPLGSLNSLADRYVGEIYQLNLIGKEALFISTHKLFAEVCDETRFQKHLLAPLVQLRNVVGDGLFTAFPGETNWEIAHRTLMPAFGPLPIQSMFAEQHDIASQLVLKWARFGPDHDIAVTDDFTRLTLDTIPLCSMDMRFNSFYHDDLHPFVDAMVGVLAAAGDRARRPDVADYVLRAQRAKFDKDIAYLRKLSTELVARRREKGTQKKDLLNALLNNKDPKLGVGMTDDSIVDNMVTFLVAGHETTSGLLSFLFYELTSSPEAYKKAQQEVDEVVGSGAVNVGHLSKLPYLTACLRETLRLHSTAPAISVTALKDDIIGGQYAVKKGQGINCLLAKIQSDPAVWGTDASEFKPERMLDEIFNKLPAHAWKPFGNGVRGCIGRAFAWQEALLTVALLLQIFNFRKTDPSYKLEVAMTLTIKPKNFTMRATMRDPSILERLGAVSVSGEVSSAKATTQHARTSSLAAVESAGTTINILYGSNTGTCESLASSLGSTAKSRGYKAYVDTLDNGMSSISADKPTVIITASYEGQPPDNAMKFSKWLNSDESSSLAKSKYAVFGVGNREWVTTYQRQPKLIDEVMGQKGAESLVDRGIADVCDGDIFNAFDRWTDEKLWPAVDAAFSAGKSAASSDEGLSITVDTESRVKQLRQDVQAAVVQDVKLLTAPGKPAKRHIQLKLPPGTDYKAGDYLTVLPVNPEPSVRRAMARFKLTWDATITIDSSSQTTIPTGRPISAFDVFASYVELGQPATDKQISQLASTIPDEKDRQSLTNTSLKPAAKTKTPSLLELLETYPTATYTLSQFLAAVPSMRTRQYSISSSPLVDPGSASLTYSVLDAPANPASPADGKRFLGVASNYMARAQPGDHIQVALRPSHAGFHLPSDDSKPVLMACAGTGLAPFRAFVEERAVKIAAGKNLGPAILFFGCNAPDEDDMYRSEFDAWTKSGAVDVRRAYTFAPEKSEGCKFVQHRVWHDRKEMVELIQKDACMYICGAGVVGAALVDVVQRIYVEYKGCTEEEAKKWFEGLRGERYWSDIFS</sequence>
<feature type="domain" description="Flavodoxin-like" evidence="17">
    <location>
        <begin position="499"/>
        <end position="639"/>
    </location>
</feature>
<dbReference type="GO" id="GO:0010181">
    <property type="term" value="F:FMN binding"/>
    <property type="evidence" value="ECO:0007669"/>
    <property type="project" value="UniProtKB-UniRule"/>
</dbReference>
<evidence type="ECO:0000256" key="14">
    <source>
        <dbReference type="ARBA" id="ARBA00049342"/>
    </source>
</evidence>
<dbReference type="Pfam" id="PF00258">
    <property type="entry name" value="Flavodoxin_1"/>
    <property type="match status" value="1"/>
</dbReference>
<dbReference type="SUPFAM" id="SSF48264">
    <property type="entry name" value="Cytochrome P450"/>
    <property type="match status" value="1"/>
</dbReference>
<protein>
    <recommendedName>
        <fullName evidence="15">Bifunctional cytochrome P450/NADPH--P450 reductase</fullName>
    </recommendedName>
    <domain>
        <recommendedName>
            <fullName evidence="15">Cytochrome P450</fullName>
            <ecNumber evidence="15">1.14.14.1</ecNumber>
        </recommendedName>
    </domain>
    <domain>
        <recommendedName>
            <fullName evidence="15">NADPH--cytochrome P450 reductase</fullName>
            <ecNumber evidence="15">1.6.2.4</ecNumber>
        </recommendedName>
    </domain>
</protein>
<dbReference type="Pfam" id="PF00175">
    <property type="entry name" value="NAD_binding_1"/>
    <property type="match status" value="1"/>
</dbReference>
<dbReference type="HOGENOM" id="CLU_001570_7_0_1"/>
<dbReference type="GO" id="GO:0003958">
    <property type="term" value="F:NADPH-hemoprotein reductase activity"/>
    <property type="evidence" value="ECO:0007669"/>
    <property type="project" value="UniProtKB-UniRule"/>
</dbReference>
<dbReference type="Proteomes" id="UP000008062">
    <property type="component" value="Chromosome 3"/>
</dbReference>
<dbReference type="GO" id="GO:0005829">
    <property type="term" value="C:cytosol"/>
    <property type="evidence" value="ECO:0007669"/>
    <property type="project" value="TreeGrafter"/>
</dbReference>